<accession>A0A834M1W4</accession>
<name>A0A834M1W4_RHYFE</name>
<protein>
    <submittedName>
        <fullName evidence="1">Uncharacterized protein</fullName>
    </submittedName>
</protein>
<organism evidence="1 2">
    <name type="scientific">Rhynchophorus ferrugineus</name>
    <name type="common">Red palm weevil</name>
    <name type="synonym">Curculio ferrugineus</name>
    <dbReference type="NCBI Taxonomy" id="354439"/>
    <lineage>
        <taxon>Eukaryota</taxon>
        <taxon>Metazoa</taxon>
        <taxon>Ecdysozoa</taxon>
        <taxon>Arthropoda</taxon>
        <taxon>Hexapoda</taxon>
        <taxon>Insecta</taxon>
        <taxon>Pterygota</taxon>
        <taxon>Neoptera</taxon>
        <taxon>Endopterygota</taxon>
        <taxon>Coleoptera</taxon>
        <taxon>Polyphaga</taxon>
        <taxon>Cucujiformia</taxon>
        <taxon>Curculionidae</taxon>
        <taxon>Dryophthorinae</taxon>
        <taxon>Rhynchophorus</taxon>
    </lineage>
</organism>
<dbReference type="Proteomes" id="UP000625711">
    <property type="component" value="Unassembled WGS sequence"/>
</dbReference>
<keyword evidence="2" id="KW-1185">Reference proteome</keyword>
<sequence length="68" mass="7698">MIAVAYLRAGYVIGRRRKFGNAGRAGRRGDRGITVGRRERQVTAELIRTRVAGLDYLRTKRVVFVYTG</sequence>
<evidence type="ECO:0000313" key="2">
    <source>
        <dbReference type="Proteomes" id="UP000625711"/>
    </source>
</evidence>
<reference evidence="1" key="1">
    <citation type="submission" date="2020-08" db="EMBL/GenBank/DDBJ databases">
        <title>Genome sequencing and assembly of the red palm weevil Rhynchophorus ferrugineus.</title>
        <authorList>
            <person name="Dias G.B."/>
            <person name="Bergman C.M."/>
            <person name="Manee M."/>
        </authorList>
    </citation>
    <scope>NUCLEOTIDE SEQUENCE</scope>
    <source>
        <strain evidence="1">AA-2017</strain>
        <tissue evidence="1">Whole larva</tissue>
    </source>
</reference>
<gene>
    <name evidence="1" type="ORF">GWI33_018895</name>
</gene>
<dbReference type="AlphaFoldDB" id="A0A834M1W4"/>
<proteinExistence type="predicted"/>
<dbReference type="EMBL" id="JAACXV010014365">
    <property type="protein sequence ID" value="KAF7267913.1"/>
    <property type="molecule type" value="Genomic_DNA"/>
</dbReference>
<comment type="caution">
    <text evidence="1">The sequence shown here is derived from an EMBL/GenBank/DDBJ whole genome shotgun (WGS) entry which is preliminary data.</text>
</comment>
<evidence type="ECO:0000313" key="1">
    <source>
        <dbReference type="EMBL" id="KAF7267913.1"/>
    </source>
</evidence>